<dbReference type="CDD" id="cd02152">
    <property type="entry name" value="OAT"/>
    <property type="match status" value="1"/>
</dbReference>
<dbReference type="NCBIfam" id="TIGR00120">
    <property type="entry name" value="ArgJ"/>
    <property type="match status" value="1"/>
</dbReference>
<feature type="site" description="Involved in the stabilization of negative charge on the oxyanion by the formation of the oxyanion hole" evidence="6">
    <location>
        <position position="110"/>
    </location>
</feature>
<protein>
    <recommendedName>
        <fullName evidence="6">Arginine biosynthesis bifunctional protein ArgJ</fullName>
    </recommendedName>
    <domain>
        <recommendedName>
            <fullName evidence="6">Glutamate N-acetyltransferase</fullName>
            <ecNumber evidence="6">2.3.1.35</ecNumber>
        </recommendedName>
        <alternativeName>
            <fullName evidence="6">Ornithine acetyltransferase</fullName>
            <shortName evidence="6">OATase</shortName>
        </alternativeName>
        <alternativeName>
            <fullName evidence="6">Ornithine transacetylase</fullName>
        </alternativeName>
    </domain>
    <domain>
        <recommendedName>
            <fullName evidence="6">Amino-acid acetyltransferase</fullName>
            <ecNumber evidence="6">2.3.1.1</ecNumber>
        </recommendedName>
        <alternativeName>
            <fullName evidence="6">N-acetylglutamate synthase</fullName>
            <shortName evidence="6">AGSase</shortName>
        </alternativeName>
    </domain>
    <component>
        <recommendedName>
            <fullName evidence="6">Arginine biosynthesis bifunctional protein ArgJ alpha chain</fullName>
        </recommendedName>
    </component>
    <component>
        <recommendedName>
            <fullName evidence="6">Arginine biosynthesis bifunctional protein ArgJ beta chain</fullName>
        </recommendedName>
    </component>
</protein>
<dbReference type="NCBIfam" id="NF003802">
    <property type="entry name" value="PRK05388.1"/>
    <property type="match status" value="1"/>
</dbReference>
<dbReference type="OrthoDB" id="9804242at2"/>
<keyword evidence="6" id="KW-0963">Cytoplasm</keyword>
<dbReference type="Gene3D" id="3.60.70.12">
    <property type="entry name" value="L-amino peptidase D-ALA esterase/amidase"/>
    <property type="match status" value="1"/>
</dbReference>
<evidence type="ECO:0000313" key="7">
    <source>
        <dbReference type="EMBL" id="SEA42959.1"/>
    </source>
</evidence>
<keyword evidence="6" id="KW-0028">Amino-acid biosynthesis</keyword>
<dbReference type="Proteomes" id="UP000199288">
    <property type="component" value="Unassembled WGS sequence"/>
</dbReference>
<evidence type="ECO:0000313" key="8">
    <source>
        <dbReference type="Proteomes" id="UP000199288"/>
    </source>
</evidence>
<comment type="catalytic activity">
    <reaction evidence="6">
        <text>N(2)-acetyl-L-ornithine + L-glutamate = N-acetyl-L-glutamate + L-ornithine</text>
        <dbReference type="Rhea" id="RHEA:15349"/>
        <dbReference type="ChEBI" id="CHEBI:29985"/>
        <dbReference type="ChEBI" id="CHEBI:44337"/>
        <dbReference type="ChEBI" id="CHEBI:46911"/>
        <dbReference type="ChEBI" id="CHEBI:57805"/>
        <dbReference type="EC" id="2.3.1.35"/>
    </reaction>
</comment>
<dbReference type="InterPro" id="IPR016117">
    <property type="entry name" value="ArgJ-like_dom_sf"/>
</dbReference>
<reference evidence="8" key="1">
    <citation type="submission" date="2016-10" db="EMBL/GenBank/DDBJ databases">
        <authorList>
            <person name="Varghese N."/>
            <person name="Submissions S."/>
        </authorList>
    </citation>
    <scope>NUCLEOTIDE SEQUENCE [LARGE SCALE GENOMIC DNA]</scope>
    <source>
        <strain evidence="8">KPR-1</strain>
    </source>
</reference>
<name>A0A1H4B4E4_9ACTO</name>
<keyword evidence="8" id="KW-1185">Reference proteome</keyword>
<dbReference type="SUPFAM" id="SSF56266">
    <property type="entry name" value="DmpA/ArgJ-like"/>
    <property type="match status" value="1"/>
</dbReference>
<feature type="active site" description="Nucleophile" evidence="6">
    <location>
        <position position="180"/>
    </location>
</feature>
<comment type="subunit">
    <text evidence="2 6">Heterotetramer of two alpha and two beta chains.</text>
</comment>
<evidence type="ECO:0000256" key="3">
    <source>
        <dbReference type="ARBA" id="ARBA00022679"/>
    </source>
</evidence>
<dbReference type="InterPro" id="IPR042195">
    <property type="entry name" value="ArgJ_beta_C"/>
</dbReference>
<keyword evidence="4 6" id="KW-0068">Autocatalytic cleavage</keyword>
<dbReference type="GO" id="GO:0006592">
    <property type="term" value="P:ornithine biosynthetic process"/>
    <property type="evidence" value="ECO:0007669"/>
    <property type="project" value="TreeGrafter"/>
</dbReference>
<dbReference type="RefSeq" id="WP_092564637.1">
    <property type="nucleotide sequence ID" value="NZ_FNQV01000009.1"/>
</dbReference>
<comment type="similarity">
    <text evidence="1 6">Belongs to the ArgJ family.</text>
</comment>
<dbReference type="GO" id="GO:0005737">
    <property type="term" value="C:cytoplasm"/>
    <property type="evidence" value="ECO:0007669"/>
    <property type="project" value="UniProtKB-SubCell"/>
</dbReference>
<dbReference type="EC" id="2.3.1.35" evidence="6"/>
<evidence type="ECO:0000256" key="6">
    <source>
        <dbReference type="HAMAP-Rule" id="MF_01106"/>
    </source>
</evidence>
<dbReference type="InterPro" id="IPR002813">
    <property type="entry name" value="Arg_biosynth_ArgJ"/>
</dbReference>
<dbReference type="PANTHER" id="PTHR23100">
    <property type="entry name" value="ARGININE BIOSYNTHESIS BIFUNCTIONAL PROTEIN ARGJ"/>
    <property type="match status" value="1"/>
</dbReference>
<keyword evidence="6" id="KW-0511">Multifunctional enzyme</keyword>
<feature type="binding site" evidence="6">
    <location>
        <position position="180"/>
    </location>
    <ligand>
        <name>substrate</name>
    </ligand>
</feature>
<comment type="catalytic activity">
    <reaction evidence="6">
        <text>L-glutamate + acetyl-CoA = N-acetyl-L-glutamate + CoA + H(+)</text>
        <dbReference type="Rhea" id="RHEA:24292"/>
        <dbReference type="ChEBI" id="CHEBI:15378"/>
        <dbReference type="ChEBI" id="CHEBI:29985"/>
        <dbReference type="ChEBI" id="CHEBI:44337"/>
        <dbReference type="ChEBI" id="CHEBI:57287"/>
        <dbReference type="ChEBI" id="CHEBI:57288"/>
        <dbReference type="EC" id="2.3.1.1"/>
    </reaction>
</comment>
<evidence type="ECO:0000256" key="5">
    <source>
        <dbReference type="ARBA" id="ARBA00023315"/>
    </source>
</evidence>
<evidence type="ECO:0000256" key="4">
    <source>
        <dbReference type="ARBA" id="ARBA00022813"/>
    </source>
</evidence>
<dbReference type="UniPathway" id="UPA00068">
    <property type="reaction ID" value="UER00106"/>
</dbReference>
<feature type="site" description="Cleavage; by autolysis" evidence="6">
    <location>
        <begin position="179"/>
        <end position="180"/>
    </location>
</feature>
<keyword evidence="5 6" id="KW-0012">Acyltransferase</keyword>
<dbReference type="Pfam" id="PF01960">
    <property type="entry name" value="ArgJ"/>
    <property type="match status" value="1"/>
</dbReference>
<dbReference type="GO" id="GO:0006526">
    <property type="term" value="P:L-arginine biosynthetic process"/>
    <property type="evidence" value="ECO:0007669"/>
    <property type="project" value="UniProtKB-UniRule"/>
</dbReference>
<dbReference type="GO" id="GO:0004042">
    <property type="term" value="F:L-glutamate N-acetyltransferase activity"/>
    <property type="evidence" value="ECO:0007669"/>
    <property type="project" value="UniProtKB-UniRule"/>
</dbReference>
<evidence type="ECO:0000256" key="2">
    <source>
        <dbReference type="ARBA" id="ARBA00011475"/>
    </source>
</evidence>
<dbReference type="Gene3D" id="3.10.20.340">
    <property type="entry name" value="ArgJ beta chain, C-terminal domain"/>
    <property type="match status" value="1"/>
</dbReference>
<feature type="chain" id="PRO_5023519141" description="Arginine biosynthesis bifunctional protein ArgJ alpha chain" evidence="6">
    <location>
        <begin position="1"/>
        <end position="179"/>
    </location>
</feature>
<keyword evidence="3 6" id="KW-0808">Transferase</keyword>
<sequence length="387" mass="38613">MSVTSAKGFTASGVKAGIKDSGALDLALVVNDGPEVTAAAVTTPNRFAAAPVYVTREVAATGRAKAVVLNSGGANACTGEQGMADARHMAALVAQELGCEAGEVMVCSTGLIGAFLPMDAVASGIHAAAGSLSGTGGEDASRAIMTTDTVPKNAAVSTPAGYTVGGMAKGAGMLNPAMATMLSVITTDAVVAGEDAQAALAAAVDVSFNRMDSDGCQSTNDTVILLASGASGVVASREDLTAALTEVCTSLTKQMLADAEGASHTIAVTVTSAVSEAAAEAAARRVTSSNLFKAAIFGGDPNWGRILAAIGTLSEAECPYDRDEVTVAMNGQPIFATGAPQAGAREVDLSAHDVDVTIDLAAGSARATVWTNDLTHDYVEENSAYSS</sequence>
<dbReference type="EMBL" id="FNQV01000009">
    <property type="protein sequence ID" value="SEA42959.1"/>
    <property type="molecule type" value="Genomic_DNA"/>
</dbReference>
<dbReference type="HAMAP" id="MF_01106">
    <property type="entry name" value="ArgJ"/>
    <property type="match status" value="1"/>
</dbReference>
<comment type="pathway">
    <text evidence="6">Amino-acid biosynthesis; L-arginine biosynthesis; N(2)-acetyl-L-ornithine from L-glutamate: step 1/4.</text>
</comment>
<comment type="function">
    <text evidence="6">Catalyzes two activities which are involved in the cyclic version of arginine biosynthesis: the synthesis of N-acetylglutamate from glutamate and acetyl-CoA as the acetyl donor, and of ornithine by transacetylation between N(2)-acetylornithine and glutamate.</text>
</comment>
<feature type="binding site" evidence="6">
    <location>
        <position position="387"/>
    </location>
    <ligand>
        <name>substrate</name>
    </ligand>
</feature>
<dbReference type="AlphaFoldDB" id="A0A1H4B4E4"/>
<feature type="site" description="Involved in the stabilization of negative charge on the oxyanion by the formation of the oxyanion hole" evidence="6">
    <location>
        <position position="109"/>
    </location>
</feature>
<dbReference type="EC" id="2.3.1.1" evidence="6"/>
<feature type="chain" id="PRO_5023519142" description="Arginine biosynthesis bifunctional protein ArgJ beta chain" evidence="6">
    <location>
        <begin position="180"/>
        <end position="387"/>
    </location>
</feature>
<dbReference type="GO" id="GO:0004358">
    <property type="term" value="F:L-glutamate N-acetyltransferase activity, acting on acetyl-L-ornithine as donor"/>
    <property type="evidence" value="ECO:0007669"/>
    <property type="project" value="UniProtKB-UniRule"/>
</dbReference>
<organism evidence="7 8">
    <name type="scientific">Bowdeniella nasicola</name>
    <dbReference type="NCBI Taxonomy" id="208480"/>
    <lineage>
        <taxon>Bacteria</taxon>
        <taxon>Bacillati</taxon>
        <taxon>Actinomycetota</taxon>
        <taxon>Actinomycetes</taxon>
        <taxon>Actinomycetales</taxon>
        <taxon>Actinomycetaceae</taxon>
        <taxon>Bowdeniella</taxon>
    </lineage>
</organism>
<keyword evidence="6" id="KW-0055">Arginine biosynthesis</keyword>
<feature type="binding site" evidence="6">
    <location>
        <position position="260"/>
    </location>
    <ligand>
        <name>substrate</name>
    </ligand>
</feature>
<comment type="subcellular location">
    <subcellularLocation>
        <location evidence="6">Cytoplasm</location>
    </subcellularLocation>
</comment>
<evidence type="ECO:0000256" key="1">
    <source>
        <dbReference type="ARBA" id="ARBA00006774"/>
    </source>
</evidence>
<gene>
    <name evidence="6" type="primary">argJ</name>
    <name evidence="7" type="ORF">SAMN02910418_01563</name>
</gene>
<feature type="binding site" evidence="6">
    <location>
        <position position="146"/>
    </location>
    <ligand>
        <name>substrate</name>
    </ligand>
</feature>
<proteinExistence type="inferred from homology"/>
<feature type="binding site" evidence="6">
    <location>
        <position position="169"/>
    </location>
    <ligand>
        <name>substrate</name>
    </ligand>
</feature>
<dbReference type="PANTHER" id="PTHR23100:SF0">
    <property type="entry name" value="ARGININE BIOSYNTHESIS BIFUNCTIONAL PROTEIN ARGJ, MITOCHONDRIAL"/>
    <property type="match status" value="1"/>
</dbReference>
<comment type="pathway">
    <text evidence="6">Amino-acid biosynthesis; L-arginine biosynthesis; L-ornithine and N-acetyl-L-glutamate from L-glutamate and N(2)-acetyl-L-ornithine (cyclic): step 1/1.</text>
</comment>
<feature type="binding site" evidence="6">
    <location>
        <position position="382"/>
    </location>
    <ligand>
        <name>substrate</name>
    </ligand>
</feature>
<accession>A0A1H4B4E4</accession>